<keyword evidence="1" id="KW-0472">Membrane</keyword>
<keyword evidence="1" id="KW-0812">Transmembrane</keyword>
<dbReference type="AlphaFoldDB" id="A0A7S3N1I0"/>
<keyword evidence="1" id="KW-1133">Transmembrane helix</keyword>
<evidence type="ECO:0000256" key="1">
    <source>
        <dbReference type="SAM" id="Phobius"/>
    </source>
</evidence>
<proteinExistence type="predicted"/>
<reference evidence="2" key="1">
    <citation type="submission" date="2021-01" db="EMBL/GenBank/DDBJ databases">
        <authorList>
            <person name="Corre E."/>
            <person name="Pelletier E."/>
            <person name="Niang G."/>
            <person name="Scheremetjew M."/>
            <person name="Finn R."/>
            <person name="Kale V."/>
            <person name="Holt S."/>
            <person name="Cochrane G."/>
            <person name="Meng A."/>
            <person name="Brown T."/>
            <person name="Cohen L."/>
        </authorList>
    </citation>
    <scope>NUCLEOTIDE SEQUENCE</scope>
    <source>
        <strain evidence="2">FSP1.4</strain>
    </source>
</reference>
<name>A0A7S3N1I0_9SPIT</name>
<sequence>MLTLFIHYLPDKLMQRYYHDSSLFKKCIKLHFNLCMARAFVVGSSMFFKSYKDNLPMFVILFVVAEGLPGEIPTQLENFVVNGLRGLSLKSFLLSIWKYVLCINIFVLYFRFLVGDNWRNVSYYSKNLVDVYYRAGVLLYFVVYTAYQLKMSGIITPFLGAPDKPNTCQKVMVRE</sequence>
<protein>
    <submittedName>
        <fullName evidence="2">Uncharacterized protein</fullName>
    </submittedName>
</protein>
<feature type="transmembrane region" description="Helical" evidence="1">
    <location>
        <begin position="92"/>
        <end position="110"/>
    </location>
</feature>
<feature type="transmembrane region" description="Helical" evidence="1">
    <location>
        <begin position="131"/>
        <end position="149"/>
    </location>
</feature>
<gene>
    <name evidence="2" type="ORF">EHAR0213_LOCUS114</name>
</gene>
<organism evidence="2">
    <name type="scientific">Euplotes harpa</name>
    <dbReference type="NCBI Taxonomy" id="151035"/>
    <lineage>
        <taxon>Eukaryota</taxon>
        <taxon>Sar</taxon>
        <taxon>Alveolata</taxon>
        <taxon>Ciliophora</taxon>
        <taxon>Intramacronucleata</taxon>
        <taxon>Spirotrichea</taxon>
        <taxon>Hypotrichia</taxon>
        <taxon>Euplotida</taxon>
        <taxon>Euplotidae</taxon>
        <taxon>Euplotes</taxon>
    </lineage>
</organism>
<accession>A0A7S3N1I0</accession>
<dbReference type="EMBL" id="HBII01000325">
    <property type="protein sequence ID" value="CAE0341207.1"/>
    <property type="molecule type" value="Transcribed_RNA"/>
</dbReference>
<evidence type="ECO:0000313" key="2">
    <source>
        <dbReference type="EMBL" id="CAE0341207.1"/>
    </source>
</evidence>